<dbReference type="EMBL" id="LXQA010040305">
    <property type="protein sequence ID" value="MCH99437.1"/>
    <property type="molecule type" value="Genomic_DNA"/>
</dbReference>
<organism evidence="2 3">
    <name type="scientific">Trifolium medium</name>
    <dbReference type="NCBI Taxonomy" id="97028"/>
    <lineage>
        <taxon>Eukaryota</taxon>
        <taxon>Viridiplantae</taxon>
        <taxon>Streptophyta</taxon>
        <taxon>Embryophyta</taxon>
        <taxon>Tracheophyta</taxon>
        <taxon>Spermatophyta</taxon>
        <taxon>Magnoliopsida</taxon>
        <taxon>eudicotyledons</taxon>
        <taxon>Gunneridae</taxon>
        <taxon>Pentapetalae</taxon>
        <taxon>rosids</taxon>
        <taxon>fabids</taxon>
        <taxon>Fabales</taxon>
        <taxon>Fabaceae</taxon>
        <taxon>Papilionoideae</taxon>
        <taxon>50 kb inversion clade</taxon>
        <taxon>NPAAA clade</taxon>
        <taxon>Hologalegina</taxon>
        <taxon>IRL clade</taxon>
        <taxon>Trifolieae</taxon>
        <taxon>Trifolium</taxon>
    </lineage>
</organism>
<name>A0A392NHT8_9FABA</name>
<dbReference type="Proteomes" id="UP000265520">
    <property type="component" value="Unassembled WGS sequence"/>
</dbReference>
<keyword evidence="3" id="KW-1185">Reference proteome</keyword>
<sequence length="59" mass="6329">FKDKIANLSSERGERPQRKRSMCGGCKLTKTSMMEDTEIVCGVNGSHSAGASDDGYCNA</sequence>
<evidence type="ECO:0000313" key="2">
    <source>
        <dbReference type="EMBL" id="MCH99437.1"/>
    </source>
</evidence>
<feature type="region of interest" description="Disordered" evidence="1">
    <location>
        <begin position="1"/>
        <end position="21"/>
    </location>
</feature>
<protein>
    <submittedName>
        <fullName evidence="2">Uncharacterized protein</fullName>
    </submittedName>
</protein>
<feature type="non-terminal residue" evidence="2">
    <location>
        <position position="1"/>
    </location>
</feature>
<accession>A0A392NHT8</accession>
<evidence type="ECO:0000313" key="3">
    <source>
        <dbReference type="Proteomes" id="UP000265520"/>
    </source>
</evidence>
<evidence type="ECO:0000256" key="1">
    <source>
        <dbReference type="SAM" id="MobiDB-lite"/>
    </source>
</evidence>
<feature type="compositionally biased region" description="Basic and acidic residues" evidence="1">
    <location>
        <begin position="1"/>
        <end position="16"/>
    </location>
</feature>
<reference evidence="2 3" key="1">
    <citation type="journal article" date="2018" name="Front. Plant Sci.">
        <title>Red Clover (Trifolium pratense) and Zigzag Clover (T. medium) - A Picture of Genomic Similarities and Differences.</title>
        <authorList>
            <person name="Dluhosova J."/>
            <person name="Istvanek J."/>
            <person name="Nedelnik J."/>
            <person name="Repkova J."/>
        </authorList>
    </citation>
    <scope>NUCLEOTIDE SEQUENCE [LARGE SCALE GENOMIC DNA]</scope>
    <source>
        <strain evidence="3">cv. 10/8</strain>
        <tissue evidence="2">Leaf</tissue>
    </source>
</reference>
<proteinExistence type="predicted"/>
<comment type="caution">
    <text evidence="2">The sequence shown here is derived from an EMBL/GenBank/DDBJ whole genome shotgun (WGS) entry which is preliminary data.</text>
</comment>
<dbReference type="AlphaFoldDB" id="A0A392NHT8"/>